<feature type="non-terminal residue" evidence="1">
    <location>
        <position position="1"/>
    </location>
</feature>
<accession>A0ACA9LFX8</accession>
<evidence type="ECO:0000313" key="1">
    <source>
        <dbReference type="EMBL" id="CAG8528455.1"/>
    </source>
</evidence>
<keyword evidence="2" id="KW-1185">Reference proteome</keyword>
<protein>
    <submittedName>
        <fullName evidence="1">16326_t:CDS:1</fullName>
    </submittedName>
</protein>
<comment type="caution">
    <text evidence="1">The sequence shown here is derived from an EMBL/GenBank/DDBJ whole genome shotgun (WGS) entry which is preliminary data.</text>
</comment>
<dbReference type="EMBL" id="CAJVPT010006188">
    <property type="protein sequence ID" value="CAG8528455.1"/>
    <property type="molecule type" value="Genomic_DNA"/>
</dbReference>
<gene>
    <name evidence="1" type="ORF">ACOLOM_LOCUS3971</name>
</gene>
<proteinExistence type="predicted"/>
<name>A0ACA9LFX8_9GLOM</name>
<dbReference type="Proteomes" id="UP000789525">
    <property type="component" value="Unassembled WGS sequence"/>
</dbReference>
<reference evidence="1" key="1">
    <citation type="submission" date="2021-06" db="EMBL/GenBank/DDBJ databases">
        <authorList>
            <person name="Kallberg Y."/>
            <person name="Tangrot J."/>
            <person name="Rosling A."/>
        </authorList>
    </citation>
    <scope>NUCLEOTIDE SEQUENCE</scope>
    <source>
        <strain evidence="1">CL356</strain>
    </source>
</reference>
<evidence type="ECO:0000313" key="2">
    <source>
        <dbReference type="Proteomes" id="UP000789525"/>
    </source>
</evidence>
<organism evidence="1 2">
    <name type="scientific">Acaulospora colombiana</name>
    <dbReference type="NCBI Taxonomy" id="27376"/>
    <lineage>
        <taxon>Eukaryota</taxon>
        <taxon>Fungi</taxon>
        <taxon>Fungi incertae sedis</taxon>
        <taxon>Mucoromycota</taxon>
        <taxon>Glomeromycotina</taxon>
        <taxon>Glomeromycetes</taxon>
        <taxon>Diversisporales</taxon>
        <taxon>Acaulosporaceae</taxon>
        <taxon>Acaulospora</taxon>
    </lineage>
</organism>
<sequence>FESLKLTAYDLSIDTDTMCQVSIIVIAGLPKTERNVSISSDQILESSALDEETRLNFPTTSEIHGRV</sequence>